<evidence type="ECO:0008006" key="4">
    <source>
        <dbReference type="Google" id="ProtNLM"/>
    </source>
</evidence>
<dbReference type="EMBL" id="JABFUD020000007">
    <property type="protein sequence ID" value="KAI5077688.1"/>
    <property type="molecule type" value="Genomic_DNA"/>
</dbReference>
<feature type="region of interest" description="Disordered" evidence="1">
    <location>
        <begin position="662"/>
        <end position="683"/>
    </location>
</feature>
<reference evidence="2" key="1">
    <citation type="submission" date="2021-01" db="EMBL/GenBank/DDBJ databases">
        <title>Adiantum capillus-veneris genome.</title>
        <authorList>
            <person name="Fang Y."/>
            <person name="Liao Q."/>
        </authorList>
    </citation>
    <scope>NUCLEOTIDE SEQUENCE</scope>
    <source>
        <strain evidence="2">H3</strain>
        <tissue evidence="2">Leaf</tissue>
    </source>
</reference>
<evidence type="ECO:0000313" key="3">
    <source>
        <dbReference type="Proteomes" id="UP000886520"/>
    </source>
</evidence>
<dbReference type="OrthoDB" id="1857329at2759"/>
<dbReference type="PANTHER" id="PTHR42741:SF3">
    <property type="entry name" value="NITROREDUCTASE FAMILY PROTEIN"/>
    <property type="match status" value="1"/>
</dbReference>
<evidence type="ECO:0000256" key="1">
    <source>
        <dbReference type="SAM" id="MobiDB-lite"/>
    </source>
</evidence>
<organism evidence="2 3">
    <name type="scientific">Adiantum capillus-veneris</name>
    <name type="common">Maidenhair fern</name>
    <dbReference type="NCBI Taxonomy" id="13818"/>
    <lineage>
        <taxon>Eukaryota</taxon>
        <taxon>Viridiplantae</taxon>
        <taxon>Streptophyta</taxon>
        <taxon>Embryophyta</taxon>
        <taxon>Tracheophyta</taxon>
        <taxon>Polypodiopsida</taxon>
        <taxon>Polypodiidae</taxon>
        <taxon>Polypodiales</taxon>
        <taxon>Pteridineae</taxon>
        <taxon>Pteridaceae</taxon>
        <taxon>Vittarioideae</taxon>
        <taxon>Adiantum</taxon>
    </lineage>
</organism>
<evidence type="ECO:0000313" key="2">
    <source>
        <dbReference type="EMBL" id="KAI5077688.1"/>
    </source>
</evidence>
<sequence>MITASGSSAQGLGDYSSYGRMLRLKAFQALSYGGKLNKAHFLKAPTILSTLSRPRLPPVLASFSSVSAQPELQEPASVPAPPPPYAPDIETVLSYHERTKHSFQKYADGPHGLDWTNQPNPFRRYQGLSHVPLRHYPLNMSPPDQMAYSKAFTGFTDVQILSKAAVSQLFYDSCALSAWKKAGDSLWSLRINPSSGNLHPTEVYFISGTMLGLHDKPFVAHYCPKEHAFEIKGEIPYDLWVEMKRDLPNDVVFIGLTSIHWREAWKYGERAFRYCHHDIGHILGAISMAGIGIGWDAILVDGWGNDALDHLLGVHDRKTITPGSPQKGQYPELEQEQAVCLVACFPGKRKVNWGFRSTTEPIGEVTGGIVPSEVVARTVGPRMSQARWQGRASQLSTDHVWWDIIDKVAAASRKPTAPIPVFTKPVPLQTGLTSIYKPYTLREVIIRRRSAVTMDSKHVLSMDAFYQILSKALPSGPGAEVQGETAQFPFRVLPWKSEVHLAIFVHKVAGLSKGLYFLIRNSEHEQSLQQALRPDFTWHRPDKCPLTLPLYRLAEADCEKLATQVSCFQEIGGAGCFSVGMIARLDVVKEKGAWMYPRLHWECGVLGQLLYLEAHAFGVSATGIGCYFDDPVHDILGIKGKEFQSLYHLSVGAAVEDKRIAGLPPYPAPKSKDTKPPEPPLFK</sequence>
<dbReference type="InterPro" id="IPR000415">
    <property type="entry name" value="Nitroreductase-like"/>
</dbReference>
<dbReference type="Gene3D" id="3.40.109.10">
    <property type="entry name" value="NADH Oxidase"/>
    <property type="match status" value="2"/>
</dbReference>
<dbReference type="CDD" id="cd02142">
    <property type="entry name" value="McbC_SagB-like_oxidoreductase"/>
    <property type="match status" value="2"/>
</dbReference>
<comment type="caution">
    <text evidence="2">The sequence shown here is derived from an EMBL/GenBank/DDBJ whole genome shotgun (WGS) entry which is preliminary data.</text>
</comment>
<dbReference type="GO" id="GO:0016491">
    <property type="term" value="F:oxidoreductase activity"/>
    <property type="evidence" value="ECO:0007669"/>
    <property type="project" value="InterPro"/>
</dbReference>
<proteinExistence type="predicted"/>
<name>A0A9D4V1Q4_ADICA</name>
<dbReference type="SUPFAM" id="SSF55469">
    <property type="entry name" value="FMN-dependent nitroreductase-like"/>
    <property type="match status" value="2"/>
</dbReference>
<accession>A0A9D4V1Q4</accession>
<keyword evidence="3" id="KW-1185">Reference proteome</keyword>
<protein>
    <recommendedName>
        <fullName evidence="4">Nitroreductase domain-containing protein</fullName>
    </recommendedName>
</protein>
<dbReference type="PANTHER" id="PTHR42741">
    <property type="entry name" value="NITROREDUCTASE FAMILY PROTEIN"/>
    <property type="match status" value="1"/>
</dbReference>
<dbReference type="AlphaFoldDB" id="A0A9D4V1Q4"/>
<dbReference type="Proteomes" id="UP000886520">
    <property type="component" value="Chromosome 7"/>
</dbReference>
<gene>
    <name evidence="2" type="ORF">GOP47_0007512</name>
</gene>